<feature type="transmembrane region" description="Helical" evidence="1">
    <location>
        <begin position="97"/>
        <end position="125"/>
    </location>
</feature>
<gene>
    <name evidence="2" type="ORF">PWYN_10000</name>
</gene>
<organism evidence="2 3">
    <name type="scientific">Paenibacillus wynnii</name>
    <dbReference type="NCBI Taxonomy" id="268407"/>
    <lineage>
        <taxon>Bacteria</taxon>
        <taxon>Bacillati</taxon>
        <taxon>Bacillota</taxon>
        <taxon>Bacilli</taxon>
        <taxon>Bacillales</taxon>
        <taxon>Paenibacillaceae</taxon>
        <taxon>Paenibacillus</taxon>
    </lineage>
</organism>
<name>A0A098MAR4_9BACL</name>
<dbReference type="OrthoDB" id="9781996at2"/>
<comment type="caution">
    <text evidence="2">The sequence shown here is derived from an EMBL/GenBank/DDBJ whole genome shotgun (WGS) entry which is preliminary data.</text>
</comment>
<feature type="transmembrane region" description="Helical" evidence="1">
    <location>
        <begin position="48"/>
        <end position="76"/>
    </location>
</feature>
<dbReference type="STRING" id="268407.PWYN_10000"/>
<keyword evidence="1" id="KW-0472">Membrane</keyword>
<keyword evidence="3" id="KW-1185">Reference proteome</keyword>
<dbReference type="eggNOG" id="COG4200">
    <property type="taxonomic scope" value="Bacteria"/>
</dbReference>
<dbReference type="RefSeq" id="WP_036650769.1">
    <property type="nucleotide sequence ID" value="NZ_JQCR01000002.1"/>
</dbReference>
<sequence>MRTIGRVLSVEIVKMSSRYLWLLILVSPAFAVLMGMSQSEEGPISWEFILSVMGAIHGMLFLPILSGLFTALLCRYEHHNGGWKQLLSLPVSRGSVYLSKFIVAAVLLAAVQLLFLLCFLGVGWWREAGGPPPWEMVLPRILGSWLATLPLAALQLAVSQAWSSFAAPLALNVTFTLPNMLVANSTTYGPYYPWVQPLIAMSPYGADGNFGALNLPLESLLVVVLGSFVLFFAAGLLSFHRKAV</sequence>
<dbReference type="Pfam" id="PF12730">
    <property type="entry name" value="ABC2_membrane_4"/>
    <property type="match status" value="1"/>
</dbReference>
<dbReference type="CDD" id="cd21809">
    <property type="entry name" value="ABC-2_lan_permease-like"/>
    <property type="match status" value="1"/>
</dbReference>
<feature type="transmembrane region" description="Helical" evidence="1">
    <location>
        <begin position="165"/>
        <end position="183"/>
    </location>
</feature>
<dbReference type="EMBL" id="JQCR01000002">
    <property type="protein sequence ID" value="KGE19635.1"/>
    <property type="molecule type" value="Genomic_DNA"/>
</dbReference>
<protein>
    <submittedName>
        <fullName evidence="2">Membrane protein</fullName>
    </submittedName>
</protein>
<keyword evidence="1" id="KW-0812">Transmembrane</keyword>
<feature type="transmembrane region" description="Helical" evidence="1">
    <location>
        <begin position="20"/>
        <end position="36"/>
    </location>
</feature>
<evidence type="ECO:0000313" key="2">
    <source>
        <dbReference type="EMBL" id="KGE19635.1"/>
    </source>
</evidence>
<evidence type="ECO:0000256" key="1">
    <source>
        <dbReference type="SAM" id="Phobius"/>
    </source>
</evidence>
<proteinExistence type="predicted"/>
<reference evidence="2 3" key="2">
    <citation type="submission" date="2014-10" db="EMBL/GenBank/DDBJ databases">
        <title>Comparative genomics of the Paenibacillus odorifer group.</title>
        <authorList>
            <person name="Tsai Y.-C."/>
            <person name="Martin N."/>
            <person name="Korlach J."/>
            <person name="Wiedmann M."/>
        </authorList>
    </citation>
    <scope>NUCLEOTIDE SEQUENCE [LARGE SCALE GENOMIC DNA]</scope>
    <source>
        <strain evidence="2 3">DSM 18334</strain>
    </source>
</reference>
<evidence type="ECO:0000313" key="3">
    <source>
        <dbReference type="Proteomes" id="UP000029734"/>
    </source>
</evidence>
<feature type="transmembrane region" description="Helical" evidence="1">
    <location>
        <begin position="137"/>
        <end position="158"/>
    </location>
</feature>
<keyword evidence="1" id="KW-1133">Transmembrane helix</keyword>
<feature type="transmembrane region" description="Helical" evidence="1">
    <location>
        <begin position="220"/>
        <end position="239"/>
    </location>
</feature>
<reference evidence="2 3" key="1">
    <citation type="submission" date="2014-08" db="EMBL/GenBank/DDBJ databases">
        <authorList>
            <person name="den Bakker H.C."/>
        </authorList>
    </citation>
    <scope>NUCLEOTIDE SEQUENCE [LARGE SCALE GENOMIC DNA]</scope>
    <source>
        <strain evidence="2 3">DSM 18334</strain>
    </source>
</reference>
<dbReference type="Proteomes" id="UP000029734">
    <property type="component" value="Unassembled WGS sequence"/>
</dbReference>
<accession>A0A098MAR4</accession>
<dbReference type="AlphaFoldDB" id="A0A098MAR4"/>